<dbReference type="Gene3D" id="3.10.450.50">
    <property type="match status" value="1"/>
</dbReference>
<dbReference type="InterPro" id="IPR032710">
    <property type="entry name" value="NTF2-like_dom_sf"/>
</dbReference>
<dbReference type="Proteomes" id="UP001202134">
    <property type="component" value="Unassembled WGS sequence"/>
</dbReference>
<name>A0ABT0KSP4_9GAMM</name>
<sequence>MSHIKLLFIFVLSFFSHFSTAETMTDNDLINANYKVFSSGFEKLDLNIIDQIYADDAVYISETFDKEIVTGKENILSLYKVFFKKIAKKSAHIDVDFRVINRELTDENATDVGYYLVRFHPRKETGEPTSVFSGKFVLVSRKVGEQQWQFIVDSNTKVKPDFYFSAKPSSNLYYGRQFNPLIESHEETTALLENHQESDEHDH</sequence>
<keyword evidence="3" id="KW-1185">Reference proteome</keyword>
<dbReference type="SUPFAM" id="SSF54427">
    <property type="entry name" value="NTF2-like"/>
    <property type="match status" value="1"/>
</dbReference>
<accession>A0ABT0KSP4</accession>
<organism evidence="2 3">
    <name type="scientific">Shewanella electrodiphila</name>
    <dbReference type="NCBI Taxonomy" id="934143"/>
    <lineage>
        <taxon>Bacteria</taxon>
        <taxon>Pseudomonadati</taxon>
        <taxon>Pseudomonadota</taxon>
        <taxon>Gammaproteobacteria</taxon>
        <taxon>Alteromonadales</taxon>
        <taxon>Shewanellaceae</taxon>
        <taxon>Shewanella</taxon>
    </lineage>
</organism>
<reference evidence="2 3" key="1">
    <citation type="submission" date="2022-01" db="EMBL/GenBank/DDBJ databases">
        <title>Whole genome-based taxonomy of the Shewanellaceae.</title>
        <authorList>
            <person name="Martin-Rodriguez A.J."/>
        </authorList>
    </citation>
    <scope>NUCLEOTIDE SEQUENCE [LARGE SCALE GENOMIC DNA]</scope>
    <source>
        <strain evidence="2 3">DSM 24955</strain>
    </source>
</reference>
<protein>
    <submittedName>
        <fullName evidence="2">DUF4440 domain-containing protein</fullName>
    </submittedName>
</protein>
<gene>
    <name evidence="2" type="ORF">L2737_15825</name>
</gene>
<feature type="signal peptide" evidence="1">
    <location>
        <begin position="1"/>
        <end position="21"/>
    </location>
</feature>
<evidence type="ECO:0000313" key="2">
    <source>
        <dbReference type="EMBL" id="MCL1046778.1"/>
    </source>
</evidence>
<comment type="caution">
    <text evidence="2">The sequence shown here is derived from an EMBL/GenBank/DDBJ whole genome shotgun (WGS) entry which is preliminary data.</text>
</comment>
<evidence type="ECO:0000313" key="3">
    <source>
        <dbReference type="Proteomes" id="UP001202134"/>
    </source>
</evidence>
<proteinExistence type="predicted"/>
<evidence type="ECO:0000256" key="1">
    <source>
        <dbReference type="SAM" id="SignalP"/>
    </source>
</evidence>
<keyword evidence="1" id="KW-0732">Signal</keyword>
<dbReference type="RefSeq" id="WP_248956344.1">
    <property type="nucleotide sequence ID" value="NZ_JAKIKU010000009.1"/>
</dbReference>
<feature type="chain" id="PRO_5045877646" evidence="1">
    <location>
        <begin position="22"/>
        <end position="203"/>
    </location>
</feature>
<dbReference type="EMBL" id="JAKIKU010000009">
    <property type="protein sequence ID" value="MCL1046778.1"/>
    <property type="molecule type" value="Genomic_DNA"/>
</dbReference>